<dbReference type="EMBL" id="WEFP01000001">
    <property type="protein sequence ID" value="KAB7576722.1"/>
    <property type="molecule type" value="Genomic_DNA"/>
</dbReference>
<keyword evidence="1" id="KW-0808">Transferase</keyword>
<organism evidence="1 7">
    <name type="scientific">Enterococcus faecium</name>
    <name type="common">Streptococcus faecium</name>
    <dbReference type="NCBI Taxonomy" id="1352"/>
    <lineage>
        <taxon>Bacteria</taxon>
        <taxon>Bacillati</taxon>
        <taxon>Bacillota</taxon>
        <taxon>Bacilli</taxon>
        <taxon>Lactobacillales</taxon>
        <taxon>Enterococcaceae</taxon>
        <taxon>Enterococcus</taxon>
    </lineage>
</organism>
<evidence type="ECO:0000313" key="7">
    <source>
        <dbReference type="Proteomes" id="UP000469871"/>
    </source>
</evidence>
<dbReference type="Proteomes" id="UP000469871">
    <property type="component" value="Unassembled WGS sequence"/>
</dbReference>
<dbReference type="CDD" id="cd02513">
    <property type="entry name" value="CMP-NeuAc_Synthase"/>
    <property type="match status" value="1"/>
</dbReference>
<dbReference type="EMBL" id="FKLM01000083">
    <property type="protein sequence ID" value="SAM53380.1"/>
    <property type="molecule type" value="Genomic_DNA"/>
</dbReference>
<sequence>MEILFTICGRAGSKGFKNKNLKYLAGKPLVHFALAMIDIYQQKHPEHNCTTCLNTDSNELVELTTKLNPSVKIVERKPELATDTVGKIEVIRDSFLQLEREDNIFDLIIDLDLTSPLREVSNLEELIDEHLKNLDKDVYFSVVSARRNPYFNMVKRIENEVTIVNKSRYTSRQQTPEVFEMNASMYSFKPEFLKKSNYIFDGQCGIIKMRDYLILDIDSEEDFKWLEFLFPKFLEDSSELQDIYNYLYRR</sequence>
<reference evidence="4 5" key="1">
    <citation type="submission" date="2016-04" db="EMBL/GenBank/DDBJ databases">
        <authorList>
            <person name="Millard A."/>
        </authorList>
    </citation>
    <scope>NUCLEOTIDE SEQUENCE [LARGE SCALE GENOMIC DNA]</scope>
    <source>
        <strain evidence="4">Isolate 22</strain>
    </source>
</reference>
<evidence type="ECO:0000313" key="3">
    <source>
        <dbReference type="EMBL" id="OOL83338.1"/>
    </source>
</evidence>
<reference evidence="1 7" key="3">
    <citation type="submission" date="2019-10" db="EMBL/GenBank/DDBJ databases">
        <title>Evolutionary dynamics of vancomycin-resistant Enterococcus faecium during gastrointestinal tract colonization and bloodstream infection in immunocompromised pediatric patients.</title>
        <authorList>
            <person name="Chilambi G.S."/>
            <person name="Nordstrom H.R."/>
            <person name="Evans D.R."/>
            <person name="Ferrolino J."/>
            <person name="Hayden R.T."/>
            <person name="Maron G.M."/>
            <person name="Vo A.N."/>
            <person name="Gilmore M.S."/>
            <person name="Wolf J."/>
            <person name="Rosch J.W."/>
            <person name="Van Tyne D."/>
        </authorList>
    </citation>
    <scope>NUCLEOTIDE SEQUENCE [LARGE SCALE GENOMIC DNA]</scope>
    <source>
        <strain evidence="1 7">VRECG27</strain>
    </source>
</reference>
<dbReference type="SUPFAM" id="SSF53448">
    <property type="entry name" value="Nucleotide-diphospho-sugar transferases"/>
    <property type="match status" value="1"/>
</dbReference>
<dbReference type="EMBL" id="JARPTX010000022">
    <property type="protein sequence ID" value="MDT2370062.1"/>
    <property type="molecule type" value="Genomic_DNA"/>
</dbReference>
<dbReference type="GO" id="GO:0008781">
    <property type="term" value="F:N-acylneuraminate cytidylyltransferase activity"/>
    <property type="evidence" value="ECO:0007669"/>
    <property type="project" value="UniProtKB-EC"/>
</dbReference>
<dbReference type="EMBL" id="MVGJ01000019">
    <property type="protein sequence ID" value="OOL83338.1"/>
    <property type="molecule type" value="Genomic_DNA"/>
</dbReference>
<dbReference type="Proteomes" id="UP000183509">
    <property type="component" value="Unassembled WGS sequence"/>
</dbReference>
<dbReference type="OMA" id="IENGSIY"/>
<dbReference type="Gene3D" id="3.90.550.10">
    <property type="entry name" value="Spore Coat Polysaccharide Biosynthesis Protein SpsA, Chain A"/>
    <property type="match status" value="1"/>
</dbReference>
<evidence type="ECO:0000313" key="4">
    <source>
        <dbReference type="EMBL" id="SAM53380.1"/>
    </source>
</evidence>
<dbReference type="PANTHER" id="PTHR21485">
    <property type="entry name" value="HAD SUPERFAMILY MEMBERS CMAS AND KDSC"/>
    <property type="match status" value="1"/>
</dbReference>
<dbReference type="Pfam" id="PF02348">
    <property type="entry name" value="CTP_transf_3"/>
    <property type="match status" value="1"/>
</dbReference>
<reference evidence="2" key="4">
    <citation type="submission" date="2023-03" db="EMBL/GenBank/DDBJ databases">
        <authorList>
            <person name="Shen W."/>
            <person name="Cai J."/>
        </authorList>
    </citation>
    <scope>NUCLEOTIDE SEQUENCE</scope>
    <source>
        <strain evidence="2">B1010-2</strain>
    </source>
</reference>
<evidence type="ECO:0000313" key="5">
    <source>
        <dbReference type="Proteomes" id="UP000183509"/>
    </source>
</evidence>
<dbReference type="AlphaFoldDB" id="A0A133CLB9"/>
<dbReference type="InterPro" id="IPR003329">
    <property type="entry name" value="Cytidylyl_trans"/>
</dbReference>
<gene>
    <name evidence="3" type="ORF">B1P95_04510</name>
    <name evidence="4" type="ORF">DTPHA_602763</name>
    <name evidence="1" type="ORF">GBM73_05100</name>
    <name evidence="2" type="ORF">P6Z85_07800</name>
</gene>
<accession>A0A133CLB9</accession>
<dbReference type="PANTHER" id="PTHR21485:SF6">
    <property type="entry name" value="N-ACYLNEURAMINATE CYTIDYLYLTRANSFERASE-RELATED"/>
    <property type="match status" value="1"/>
</dbReference>
<keyword evidence="1" id="KW-0548">Nucleotidyltransferase</keyword>
<evidence type="ECO:0000313" key="6">
    <source>
        <dbReference type="Proteomes" id="UP000191171"/>
    </source>
</evidence>
<reference evidence="3 6" key="2">
    <citation type="submission" date="2017-02" db="EMBL/GenBank/DDBJ databases">
        <title>Clonality and virulence of isolates of VRE in Hematopoietic Stem Cell Transplanted (HSCT) patients.</title>
        <authorList>
            <person name="Marchi A.P."/>
            <person name="Martins R.C."/>
            <person name="Marie S.K."/>
            <person name="Levin A.S."/>
            <person name="Costa S.F."/>
        </authorList>
    </citation>
    <scope>NUCLEOTIDE SEQUENCE [LARGE SCALE GENOMIC DNA]</scope>
    <source>
        <strain evidence="3 6">LIM1759</strain>
    </source>
</reference>
<dbReference type="InterPro" id="IPR029044">
    <property type="entry name" value="Nucleotide-diphossugar_trans"/>
</dbReference>
<proteinExistence type="predicted"/>
<dbReference type="Proteomes" id="UP000191171">
    <property type="component" value="Unassembled WGS sequence"/>
</dbReference>
<name>A0A133CLB9_ENTFC</name>
<dbReference type="EC" id="2.7.7.43" evidence="4"/>
<dbReference type="Proteomes" id="UP001260956">
    <property type="component" value="Unassembled WGS sequence"/>
</dbReference>
<evidence type="ECO:0000313" key="1">
    <source>
        <dbReference type="EMBL" id="KAB7576722.1"/>
    </source>
</evidence>
<comment type="caution">
    <text evidence="1">The sequence shown here is derived from an EMBL/GenBank/DDBJ whole genome shotgun (WGS) entry which is preliminary data.</text>
</comment>
<protein>
    <submittedName>
        <fullName evidence="1">Acylneuraminate cytidylyltransferase family protein</fullName>
    </submittedName>
    <submittedName>
        <fullName evidence="3">N-acylneuraminate cytidylyltransferase</fullName>
        <ecNumber evidence="4">2.7.7.43</ecNumber>
    </submittedName>
</protein>
<dbReference type="RefSeq" id="WP_002289370.1">
    <property type="nucleotide sequence ID" value="NZ_AP026655.1"/>
</dbReference>
<dbReference type="InterPro" id="IPR050793">
    <property type="entry name" value="CMP-NeuNAc_synthase"/>
</dbReference>
<evidence type="ECO:0000313" key="2">
    <source>
        <dbReference type="EMBL" id="MDT2370062.1"/>
    </source>
</evidence>